<accession>A0A4P9ZJY1</accession>
<sequence>MLPRCGDWAFLVLSCFIVGQWTQDVGALGHSSSSPANLLTLVRRQPCGEDRPCIVEQLRHLQRRNIVCTQQCSADQVANSASTTTSAATGASLNITQALNEKRQTQDLHRRQECINNCLDDN</sequence>
<organism evidence="2 3">
    <name type="scientific">Dimargaris cristalligena</name>
    <dbReference type="NCBI Taxonomy" id="215637"/>
    <lineage>
        <taxon>Eukaryota</taxon>
        <taxon>Fungi</taxon>
        <taxon>Fungi incertae sedis</taxon>
        <taxon>Zoopagomycota</taxon>
        <taxon>Kickxellomycotina</taxon>
        <taxon>Dimargaritomycetes</taxon>
        <taxon>Dimargaritales</taxon>
        <taxon>Dimargaritaceae</taxon>
        <taxon>Dimargaris</taxon>
    </lineage>
</organism>
<feature type="signal peptide" evidence="1">
    <location>
        <begin position="1"/>
        <end position="27"/>
    </location>
</feature>
<keyword evidence="1" id="KW-0732">Signal</keyword>
<keyword evidence="3" id="KW-1185">Reference proteome</keyword>
<gene>
    <name evidence="2" type="ORF">BJ085DRAFT_34638</name>
</gene>
<dbReference type="AlphaFoldDB" id="A0A4P9ZJY1"/>
<name>A0A4P9ZJY1_9FUNG</name>
<evidence type="ECO:0000313" key="2">
    <source>
        <dbReference type="EMBL" id="RKP33544.1"/>
    </source>
</evidence>
<feature type="non-terminal residue" evidence="2">
    <location>
        <position position="122"/>
    </location>
</feature>
<dbReference type="EMBL" id="ML003765">
    <property type="protein sequence ID" value="RKP33544.1"/>
    <property type="molecule type" value="Genomic_DNA"/>
</dbReference>
<dbReference type="Proteomes" id="UP000268162">
    <property type="component" value="Unassembled WGS sequence"/>
</dbReference>
<reference evidence="3" key="1">
    <citation type="journal article" date="2018" name="Nat. Microbiol.">
        <title>Leveraging single-cell genomics to expand the fungal tree of life.</title>
        <authorList>
            <person name="Ahrendt S.R."/>
            <person name="Quandt C.A."/>
            <person name="Ciobanu D."/>
            <person name="Clum A."/>
            <person name="Salamov A."/>
            <person name="Andreopoulos B."/>
            <person name="Cheng J.F."/>
            <person name="Woyke T."/>
            <person name="Pelin A."/>
            <person name="Henrissat B."/>
            <person name="Reynolds N.K."/>
            <person name="Benny G.L."/>
            <person name="Smith M.E."/>
            <person name="James T.Y."/>
            <person name="Grigoriev I.V."/>
        </authorList>
    </citation>
    <scope>NUCLEOTIDE SEQUENCE [LARGE SCALE GENOMIC DNA]</scope>
    <source>
        <strain evidence="3">RSA 468</strain>
    </source>
</reference>
<proteinExistence type="predicted"/>
<evidence type="ECO:0000256" key="1">
    <source>
        <dbReference type="SAM" id="SignalP"/>
    </source>
</evidence>
<protein>
    <submittedName>
        <fullName evidence="2">Uncharacterized protein</fullName>
    </submittedName>
</protein>
<feature type="chain" id="PRO_5020207060" evidence="1">
    <location>
        <begin position="28"/>
        <end position="122"/>
    </location>
</feature>
<evidence type="ECO:0000313" key="3">
    <source>
        <dbReference type="Proteomes" id="UP000268162"/>
    </source>
</evidence>